<keyword evidence="3" id="KW-0227">DNA damage</keyword>
<gene>
    <name evidence="9" type="ORF">RUM4293_03070</name>
</gene>
<evidence type="ECO:0000313" key="9">
    <source>
        <dbReference type="EMBL" id="CUH44173.1"/>
    </source>
</evidence>
<sequence length="224" mass="25086">MCNLYSNTTPADAMRQLFDVALEKDRLGNAEPLPAIYPKHMAPIVRKDEDGARELVSLSWGFRTTKKSKKTGAILQPHAWNNARDDKVLKSGLWKNSFEERRCLVPASSFCEAQGRNPATYHWFALKGSGARPPFAFAGMWQVSRYEGKEGREEVPAYTVITTSANDIVHPIHPQRMPVILRPCDYEAWLDGSAAQAFELLKPYASDEMDIVRSGVGEKSDISL</sequence>
<dbReference type="Gene3D" id="3.90.1680.10">
    <property type="entry name" value="SOS response associated peptidase-like"/>
    <property type="match status" value="1"/>
</dbReference>
<keyword evidence="6" id="KW-0238">DNA-binding</keyword>
<keyword evidence="7" id="KW-0456">Lyase</keyword>
<dbReference type="PANTHER" id="PTHR13604">
    <property type="entry name" value="DC12-RELATED"/>
    <property type="match status" value="1"/>
</dbReference>
<dbReference type="Proteomes" id="UP000050786">
    <property type="component" value="Unassembled WGS sequence"/>
</dbReference>
<dbReference type="InterPro" id="IPR036590">
    <property type="entry name" value="SRAP-like"/>
</dbReference>
<reference evidence="10" key="1">
    <citation type="submission" date="2015-09" db="EMBL/GenBank/DDBJ databases">
        <authorList>
            <person name="Rodrigo-Torres L."/>
            <person name="Arahal D.R."/>
        </authorList>
    </citation>
    <scope>NUCLEOTIDE SEQUENCE [LARGE SCALE GENOMIC DNA]</scope>
    <source>
        <strain evidence="10">CECT 4293</strain>
    </source>
</reference>
<evidence type="ECO:0000256" key="5">
    <source>
        <dbReference type="ARBA" id="ARBA00023124"/>
    </source>
</evidence>
<dbReference type="SUPFAM" id="SSF143081">
    <property type="entry name" value="BB1717-like"/>
    <property type="match status" value="1"/>
</dbReference>
<keyword evidence="4 8" id="KW-0378">Hydrolase</keyword>
<evidence type="ECO:0000256" key="8">
    <source>
        <dbReference type="RuleBase" id="RU364100"/>
    </source>
</evidence>
<dbReference type="PANTHER" id="PTHR13604:SF0">
    <property type="entry name" value="ABASIC SITE PROCESSING PROTEIN HMCES"/>
    <property type="match status" value="1"/>
</dbReference>
<protein>
    <recommendedName>
        <fullName evidence="8">Abasic site processing protein</fullName>
        <ecNumber evidence="8">3.4.-.-</ecNumber>
    </recommendedName>
</protein>
<keyword evidence="2 8" id="KW-0645">Protease</keyword>
<evidence type="ECO:0000313" key="10">
    <source>
        <dbReference type="Proteomes" id="UP000050786"/>
    </source>
</evidence>
<dbReference type="AlphaFoldDB" id="A0A0P1E642"/>
<dbReference type="GO" id="GO:0008233">
    <property type="term" value="F:peptidase activity"/>
    <property type="evidence" value="ECO:0007669"/>
    <property type="project" value="UniProtKB-KW"/>
</dbReference>
<dbReference type="GO" id="GO:0016829">
    <property type="term" value="F:lyase activity"/>
    <property type="evidence" value="ECO:0007669"/>
    <property type="project" value="UniProtKB-KW"/>
</dbReference>
<evidence type="ECO:0000256" key="4">
    <source>
        <dbReference type="ARBA" id="ARBA00022801"/>
    </source>
</evidence>
<dbReference type="EMBL" id="CYPS01000043">
    <property type="protein sequence ID" value="CUH44173.1"/>
    <property type="molecule type" value="Genomic_DNA"/>
</dbReference>
<dbReference type="GO" id="GO:0003697">
    <property type="term" value="F:single-stranded DNA binding"/>
    <property type="evidence" value="ECO:0007669"/>
    <property type="project" value="InterPro"/>
</dbReference>
<evidence type="ECO:0000256" key="7">
    <source>
        <dbReference type="ARBA" id="ARBA00023239"/>
    </source>
</evidence>
<evidence type="ECO:0000256" key="3">
    <source>
        <dbReference type="ARBA" id="ARBA00022763"/>
    </source>
</evidence>
<dbReference type="InterPro" id="IPR003738">
    <property type="entry name" value="SRAP"/>
</dbReference>
<proteinExistence type="inferred from homology"/>
<evidence type="ECO:0000256" key="2">
    <source>
        <dbReference type="ARBA" id="ARBA00022670"/>
    </source>
</evidence>
<evidence type="ECO:0000256" key="1">
    <source>
        <dbReference type="ARBA" id="ARBA00008136"/>
    </source>
</evidence>
<dbReference type="GO" id="GO:0106300">
    <property type="term" value="P:protein-DNA covalent cross-linking repair"/>
    <property type="evidence" value="ECO:0007669"/>
    <property type="project" value="InterPro"/>
</dbReference>
<dbReference type="GO" id="GO:0006508">
    <property type="term" value="P:proteolysis"/>
    <property type="evidence" value="ECO:0007669"/>
    <property type="project" value="UniProtKB-KW"/>
</dbReference>
<evidence type="ECO:0000256" key="6">
    <source>
        <dbReference type="ARBA" id="ARBA00023125"/>
    </source>
</evidence>
<keyword evidence="5" id="KW-0190">Covalent protein-DNA linkage</keyword>
<dbReference type="Pfam" id="PF02586">
    <property type="entry name" value="SRAP"/>
    <property type="match status" value="1"/>
</dbReference>
<dbReference type="RefSeq" id="WP_058274126.1">
    <property type="nucleotide sequence ID" value="NZ_CYPS01000043.1"/>
</dbReference>
<dbReference type="EC" id="3.4.-.-" evidence="8"/>
<organism evidence="9 10">
    <name type="scientific">Ruegeria atlantica</name>
    <dbReference type="NCBI Taxonomy" id="81569"/>
    <lineage>
        <taxon>Bacteria</taxon>
        <taxon>Pseudomonadati</taxon>
        <taxon>Pseudomonadota</taxon>
        <taxon>Alphaproteobacteria</taxon>
        <taxon>Rhodobacterales</taxon>
        <taxon>Roseobacteraceae</taxon>
        <taxon>Ruegeria</taxon>
    </lineage>
</organism>
<keyword evidence="10" id="KW-1185">Reference proteome</keyword>
<name>A0A0P1E642_9RHOB</name>
<comment type="similarity">
    <text evidence="1 8">Belongs to the SOS response-associated peptidase family.</text>
</comment>
<accession>A0A0P1E642</accession>